<comment type="caution">
    <text evidence="2">The sequence shown here is derived from an EMBL/GenBank/DDBJ whole genome shotgun (WGS) entry which is preliminary data.</text>
</comment>
<reference evidence="2 3" key="1">
    <citation type="submission" date="2019-03" db="EMBL/GenBank/DDBJ databases">
        <title>Draft genome sequence of humic substances-degrading Pseudomonas kribbensis CHA-19 from forest soil.</title>
        <authorList>
            <person name="Kim D."/>
        </authorList>
    </citation>
    <scope>NUCLEOTIDE SEQUENCE [LARGE SCALE GENOMIC DNA]</scope>
    <source>
        <strain evidence="2 3">CHA-19</strain>
    </source>
</reference>
<feature type="compositionally biased region" description="Low complexity" evidence="1">
    <location>
        <begin position="368"/>
        <end position="380"/>
    </location>
</feature>
<gene>
    <name evidence="2" type="ORF">E4J90_09550</name>
</gene>
<dbReference type="Proteomes" id="UP000297555">
    <property type="component" value="Unassembled WGS sequence"/>
</dbReference>
<dbReference type="RefSeq" id="WP_134826136.1">
    <property type="nucleotide sequence ID" value="NZ_SPDQ01000011.1"/>
</dbReference>
<evidence type="ECO:0000256" key="1">
    <source>
        <dbReference type="SAM" id="MobiDB-lite"/>
    </source>
</evidence>
<accession>A0A4Y8VMQ5</accession>
<organism evidence="2 3">
    <name type="scientific">Pseudomonas kribbensis</name>
    <dbReference type="NCBI Taxonomy" id="1628086"/>
    <lineage>
        <taxon>Bacteria</taxon>
        <taxon>Pseudomonadati</taxon>
        <taxon>Pseudomonadota</taxon>
        <taxon>Gammaproteobacteria</taxon>
        <taxon>Pseudomonadales</taxon>
        <taxon>Pseudomonadaceae</taxon>
        <taxon>Pseudomonas</taxon>
    </lineage>
</organism>
<proteinExistence type="predicted"/>
<protein>
    <submittedName>
        <fullName evidence="2">Uncharacterized protein</fullName>
    </submittedName>
</protein>
<evidence type="ECO:0000313" key="2">
    <source>
        <dbReference type="EMBL" id="TFH81812.1"/>
    </source>
</evidence>
<dbReference type="OrthoDB" id="7029373at2"/>
<dbReference type="AlphaFoldDB" id="A0A4Y8VMQ5"/>
<evidence type="ECO:0000313" key="3">
    <source>
        <dbReference type="Proteomes" id="UP000297555"/>
    </source>
</evidence>
<dbReference type="EMBL" id="SPDQ01000011">
    <property type="protein sequence ID" value="TFH81812.1"/>
    <property type="molecule type" value="Genomic_DNA"/>
</dbReference>
<name>A0A4Y8VMQ5_9PSED</name>
<feature type="region of interest" description="Disordered" evidence="1">
    <location>
        <begin position="365"/>
        <end position="392"/>
    </location>
</feature>
<sequence>MADGLNGLLDFAKTPAGQGLLAAAFGGLASARTDRGPLNTLGAAGLSGIAGYSAASSNALKQQKAQLLQRQAETIPTLYGKDADGNNTFDWKSAAALAIPPEEIAKYAQLPNSTLSKVARTVEVPGANGSKQTMQYDEYGRPVGNAIDSYVAPQLVDLGATKQFAVPTTGQSFDVSMSPAEQAANARGWAGIANQRQQNSIMNDANNINKEAARVQIVQGADGQSYLVDKGTGQARPAQIQGGGTVQSGPLAEATVKNQKNMGKLGDLITQAREILPNATASGLGAKRDEANRFFGRTTPEAQNAAKLSAIGGNMLMMMPRMEGPQSDRDVENYKLMVGKIGDPTIPAAERSAAMDALEEIVARNTGQAPAQQQPVSAAPKASIVRTGRDAAGRKVIQYSDGRIEYGN</sequence>